<name>A0A841ISH6_9ACTN</name>
<sequence length="509" mass="54333">MPITVRDIAAAPDLQVFPVAGFAGLDRTVRWAHVTELPDPVRWLRGGELVLSVGLGMGTSEEERRAYVRRLDRAGCAGLAFAIDVWLGGDIPAEILEEGERLGFPVMRVEGGTSFISVVEAVADHYAAERVRAQSRVLSSQDAMARAALRSGPAGVMHELAAATGGACLLLDRNGMTSKAVPDTEPPWHSLVREALAGGRQARGMRILADGPDSVLLQTLGTTGQILGWLALHCEGRPNANVRVLANHAVSLLAVDLLHSRDTRRALFRERAPLLRAAALGTPTGVPLTLPPPPWEVVCYRPAGASLQDEAADALVDVLGDTDAARRAGLCLLEGVLVAVLPDTGHPYAGERLLELLSAHGEGPRAAGACRARGPSELASAVERAHHTTLAVKSGYRHADEADAWALLRSSVPAEGARAFTSAVLGPLSHHDERNGTDLAHTLRHYLDHSAHVESTARSLGLHRNTLRSRLRAAERVLGRSLQDPRTRLELWTALSLDPRPCCDGGPRA</sequence>
<feature type="domain" description="Purine catabolism PurC-like" evidence="1">
    <location>
        <begin position="18"/>
        <end position="124"/>
    </location>
</feature>
<reference evidence="3 4" key="1">
    <citation type="submission" date="2020-08" db="EMBL/GenBank/DDBJ databases">
        <title>Genomic Encyclopedia of Type Strains, Phase III (KMG-III): the genomes of soil and plant-associated and newly described type strains.</title>
        <authorList>
            <person name="Whitman W."/>
        </authorList>
    </citation>
    <scope>NUCLEOTIDE SEQUENCE [LARGE SCALE GENOMIC DNA]</scope>
    <source>
        <strain evidence="3 4">CECT 8712</strain>
    </source>
</reference>
<dbReference type="InterPro" id="IPR051448">
    <property type="entry name" value="CdaR-like_regulators"/>
</dbReference>
<dbReference type="PANTHER" id="PTHR33744">
    <property type="entry name" value="CARBOHYDRATE DIACID REGULATOR"/>
    <property type="match status" value="1"/>
</dbReference>
<feature type="domain" description="PucR C-terminal helix-turn-helix" evidence="2">
    <location>
        <begin position="439"/>
        <end position="496"/>
    </location>
</feature>
<dbReference type="Gene3D" id="1.10.10.2840">
    <property type="entry name" value="PucR C-terminal helix-turn-helix domain"/>
    <property type="match status" value="1"/>
</dbReference>
<organism evidence="3 4">
    <name type="scientific">Nocardiopsis algeriensis</name>
    <dbReference type="NCBI Taxonomy" id="1478215"/>
    <lineage>
        <taxon>Bacteria</taxon>
        <taxon>Bacillati</taxon>
        <taxon>Actinomycetota</taxon>
        <taxon>Actinomycetes</taxon>
        <taxon>Streptosporangiales</taxon>
        <taxon>Nocardiopsidaceae</taxon>
        <taxon>Nocardiopsis</taxon>
    </lineage>
</organism>
<evidence type="ECO:0000259" key="2">
    <source>
        <dbReference type="Pfam" id="PF13556"/>
    </source>
</evidence>
<evidence type="ECO:0000259" key="1">
    <source>
        <dbReference type="Pfam" id="PF07905"/>
    </source>
</evidence>
<gene>
    <name evidence="3" type="ORF">FHS13_003148</name>
</gene>
<dbReference type="EMBL" id="JACHJO010000009">
    <property type="protein sequence ID" value="MBB6121180.1"/>
    <property type="molecule type" value="Genomic_DNA"/>
</dbReference>
<evidence type="ECO:0000313" key="3">
    <source>
        <dbReference type="EMBL" id="MBB6121180.1"/>
    </source>
</evidence>
<keyword evidence="4" id="KW-1185">Reference proteome</keyword>
<dbReference type="PANTHER" id="PTHR33744:SF1">
    <property type="entry name" value="DNA-BINDING TRANSCRIPTIONAL ACTIVATOR ADER"/>
    <property type="match status" value="1"/>
</dbReference>
<dbReference type="InterPro" id="IPR012914">
    <property type="entry name" value="PucR_dom"/>
</dbReference>
<comment type="caution">
    <text evidence="3">The sequence shown here is derived from an EMBL/GenBank/DDBJ whole genome shotgun (WGS) entry which is preliminary data.</text>
</comment>
<dbReference type="InterPro" id="IPR042070">
    <property type="entry name" value="PucR_C-HTH_sf"/>
</dbReference>
<dbReference type="Proteomes" id="UP000536604">
    <property type="component" value="Unassembled WGS sequence"/>
</dbReference>
<dbReference type="InterPro" id="IPR025736">
    <property type="entry name" value="PucR_C-HTH_dom"/>
</dbReference>
<dbReference type="AlphaFoldDB" id="A0A841ISH6"/>
<evidence type="ECO:0000313" key="4">
    <source>
        <dbReference type="Proteomes" id="UP000536604"/>
    </source>
</evidence>
<proteinExistence type="predicted"/>
<dbReference type="RefSeq" id="WP_184292643.1">
    <property type="nucleotide sequence ID" value="NZ_JACHJO010000009.1"/>
</dbReference>
<dbReference type="Pfam" id="PF07905">
    <property type="entry name" value="PucR"/>
    <property type="match status" value="1"/>
</dbReference>
<protein>
    <submittedName>
        <fullName evidence="3">Purine catabolism regulator</fullName>
    </submittedName>
</protein>
<accession>A0A841ISH6</accession>
<dbReference type="Pfam" id="PF13556">
    <property type="entry name" value="HTH_30"/>
    <property type="match status" value="1"/>
</dbReference>